<feature type="region of interest" description="Disordered" evidence="1">
    <location>
        <begin position="337"/>
        <end position="370"/>
    </location>
</feature>
<feature type="region of interest" description="Disordered" evidence="1">
    <location>
        <begin position="174"/>
        <end position="195"/>
    </location>
</feature>
<feature type="compositionally biased region" description="Low complexity" evidence="1">
    <location>
        <begin position="110"/>
        <end position="122"/>
    </location>
</feature>
<dbReference type="Proteomes" id="UP000319731">
    <property type="component" value="Unassembled WGS sequence"/>
</dbReference>
<dbReference type="EMBL" id="QEAO01000009">
    <property type="protein sequence ID" value="TPX35298.1"/>
    <property type="molecule type" value="Genomic_DNA"/>
</dbReference>
<feature type="region of interest" description="Disordered" evidence="1">
    <location>
        <begin position="85"/>
        <end position="148"/>
    </location>
</feature>
<comment type="caution">
    <text evidence="2">The sequence shown here is derived from an EMBL/GenBank/DDBJ whole genome shotgun (WGS) entry which is preliminary data.</text>
</comment>
<evidence type="ECO:0000313" key="2">
    <source>
        <dbReference type="EMBL" id="TPX35298.1"/>
    </source>
</evidence>
<proteinExistence type="predicted"/>
<accession>A0A507C7J2</accession>
<organism evidence="2 3">
    <name type="scientific">Synchytrium microbalum</name>
    <dbReference type="NCBI Taxonomy" id="1806994"/>
    <lineage>
        <taxon>Eukaryota</taxon>
        <taxon>Fungi</taxon>
        <taxon>Fungi incertae sedis</taxon>
        <taxon>Chytridiomycota</taxon>
        <taxon>Chytridiomycota incertae sedis</taxon>
        <taxon>Chytridiomycetes</taxon>
        <taxon>Synchytriales</taxon>
        <taxon>Synchytriaceae</taxon>
        <taxon>Synchytrium</taxon>
    </lineage>
</organism>
<protein>
    <submittedName>
        <fullName evidence="2">Uncharacterized protein</fullName>
    </submittedName>
</protein>
<feature type="compositionally biased region" description="Low complexity" evidence="1">
    <location>
        <begin position="230"/>
        <end position="253"/>
    </location>
</feature>
<sequence length="370" mass="43017">MNEATKNTRPSHAPKSIAKRITISPDSSPIVNRRSSTSFNFDSTDHQYVLKRDTSTGELIREYAIDDVIANDIAYNAWLMSKRREEHSSSSSHNHHQHQQNHQRAHSRPSSRSSSHYAFFSSIPTHRMDIPTQDDQDDDEELQDNLGISRHRSNSEKADLYIREWFTKKNQELEKRAQEEAQQIQQEQERHKREAAERIKRLEQSDHRVETWRKEKLEIARRERERQHLAEQAQKKAQQAKKQQAAKSEAAFQKWKKATSNREHDTSTSNVLKHPKPWTDPVLPSVNPREHQANTPPILSPPALYKDYERTSTIAPAFMKKYPSLVANAGREVLQSKEKDLRKAAGPRMHKGKSDFVSKRDVVYPKHHAL</sequence>
<dbReference type="RefSeq" id="XP_031025825.1">
    <property type="nucleotide sequence ID" value="XM_031168267.1"/>
</dbReference>
<reference evidence="2 3" key="1">
    <citation type="journal article" date="2019" name="Sci. Rep.">
        <title>Comparative genomics of chytrid fungi reveal insights into the obligate biotrophic and pathogenic lifestyle of Synchytrium endobioticum.</title>
        <authorList>
            <person name="van de Vossenberg B.T.L.H."/>
            <person name="Warris S."/>
            <person name="Nguyen H.D.T."/>
            <person name="van Gent-Pelzer M.P.E."/>
            <person name="Joly D.L."/>
            <person name="van de Geest H.C."/>
            <person name="Bonants P.J.M."/>
            <person name="Smith D.S."/>
            <person name="Levesque C.A."/>
            <person name="van der Lee T.A.J."/>
        </authorList>
    </citation>
    <scope>NUCLEOTIDE SEQUENCE [LARGE SCALE GENOMIC DNA]</scope>
    <source>
        <strain evidence="2 3">JEL517</strain>
    </source>
</reference>
<evidence type="ECO:0000313" key="3">
    <source>
        <dbReference type="Proteomes" id="UP000319731"/>
    </source>
</evidence>
<feature type="compositionally biased region" description="Acidic residues" evidence="1">
    <location>
        <begin position="132"/>
        <end position="143"/>
    </location>
</feature>
<feature type="compositionally biased region" description="Basic and acidic residues" evidence="1">
    <location>
        <begin position="352"/>
        <end position="364"/>
    </location>
</feature>
<feature type="compositionally biased region" description="Basic residues" evidence="1">
    <location>
        <begin position="93"/>
        <end position="109"/>
    </location>
</feature>
<feature type="region of interest" description="Disordered" evidence="1">
    <location>
        <begin position="223"/>
        <end position="279"/>
    </location>
</feature>
<dbReference type="AlphaFoldDB" id="A0A507C7J2"/>
<dbReference type="GeneID" id="42003564"/>
<evidence type="ECO:0000256" key="1">
    <source>
        <dbReference type="SAM" id="MobiDB-lite"/>
    </source>
</evidence>
<dbReference type="OrthoDB" id="10623682at2759"/>
<gene>
    <name evidence="2" type="ORF">SmJEL517_g02339</name>
</gene>
<name>A0A507C7J2_9FUNG</name>
<keyword evidence="3" id="KW-1185">Reference proteome</keyword>